<feature type="region of interest" description="Disordered" evidence="1">
    <location>
        <begin position="148"/>
        <end position="167"/>
    </location>
</feature>
<protein>
    <submittedName>
        <fullName evidence="2">Uncharacterized protein</fullName>
    </submittedName>
</protein>
<dbReference type="EMBL" id="KK207723">
    <property type="protein sequence ID" value="EZF56273.1"/>
    <property type="molecule type" value="Genomic_DNA"/>
</dbReference>
<dbReference type="HOGENOM" id="CLU_1699806_0_0_1"/>
<dbReference type="AlphaFoldDB" id="A0A022WDW3"/>
<feature type="compositionally biased region" description="Basic and acidic residues" evidence="1">
    <location>
        <begin position="65"/>
        <end position="90"/>
    </location>
</feature>
<evidence type="ECO:0000256" key="1">
    <source>
        <dbReference type="SAM" id="MobiDB-lite"/>
    </source>
</evidence>
<dbReference type="Proteomes" id="UP000023758">
    <property type="component" value="Unassembled WGS sequence"/>
</dbReference>
<gene>
    <name evidence="2" type="ORF">H103_01276</name>
</gene>
<evidence type="ECO:0000313" key="2">
    <source>
        <dbReference type="EMBL" id="EZF56273.1"/>
    </source>
</evidence>
<accession>A0A022WDW3</accession>
<sequence length="167" mass="18683">MADSQKEEELRWDHSSSIIWQEYMENAAGEAQNQEQWKPAAYPSTVSQDGGGRRRRRRKLAARQPDGRVDLREKVVRDSERDGRQREGRRAVGQSSLEPLSAASSSKGEGEGRAGGRDWPSPGDRQRDEKVEGLCISSCTVYRAVIWERPPGPRSRGLQPNAPPAMV</sequence>
<feature type="region of interest" description="Disordered" evidence="1">
    <location>
        <begin position="27"/>
        <end position="130"/>
    </location>
</feature>
<proteinExistence type="predicted"/>
<feature type="compositionally biased region" description="Low complexity" evidence="1">
    <location>
        <begin position="95"/>
        <end position="107"/>
    </location>
</feature>
<reference evidence="2" key="1">
    <citation type="submission" date="2014-02" db="EMBL/GenBank/DDBJ databases">
        <title>The Genome Sequence of Trichophyton rubrum (morphotype fischeri) CBS 288.86.</title>
        <authorList>
            <consortium name="The Broad Institute Genomics Platform"/>
            <person name="Cuomo C.A."/>
            <person name="White T.C."/>
            <person name="Graser Y."/>
            <person name="Martinez-Rossi N."/>
            <person name="Heitman J."/>
            <person name="Young S.K."/>
            <person name="Zeng Q."/>
            <person name="Gargeya S."/>
            <person name="Abouelleil A."/>
            <person name="Alvarado L."/>
            <person name="Chapman S.B."/>
            <person name="Gainer-Dewar J."/>
            <person name="Goldberg J."/>
            <person name="Griggs A."/>
            <person name="Gujja S."/>
            <person name="Hansen M."/>
            <person name="Howarth C."/>
            <person name="Imamovic A."/>
            <person name="Larimer J."/>
            <person name="Martinez D."/>
            <person name="Murphy C."/>
            <person name="Pearson M.D."/>
            <person name="Persinoti G."/>
            <person name="Poon T."/>
            <person name="Priest M."/>
            <person name="Roberts A.D."/>
            <person name="Saif S."/>
            <person name="Shea T.D."/>
            <person name="Sykes S.N."/>
            <person name="Wortman J."/>
            <person name="Nusbaum C."/>
            <person name="Birren B."/>
        </authorList>
    </citation>
    <scope>NUCLEOTIDE SEQUENCE [LARGE SCALE GENOMIC DNA]</scope>
    <source>
        <strain evidence="2">CBS 288.86</strain>
    </source>
</reference>
<name>A0A022WDW3_TRIRU</name>
<organism evidence="2">
    <name type="scientific">Trichophyton rubrum CBS 288.86</name>
    <dbReference type="NCBI Taxonomy" id="1215330"/>
    <lineage>
        <taxon>Eukaryota</taxon>
        <taxon>Fungi</taxon>
        <taxon>Dikarya</taxon>
        <taxon>Ascomycota</taxon>
        <taxon>Pezizomycotina</taxon>
        <taxon>Eurotiomycetes</taxon>
        <taxon>Eurotiomycetidae</taxon>
        <taxon>Onygenales</taxon>
        <taxon>Arthrodermataceae</taxon>
        <taxon>Trichophyton</taxon>
    </lineage>
</organism>